<feature type="coiled-coil region" evidence="1">
    <location>
        <begin position="198"/>
        <end position="246"/>
    </location>
</feature>
<dbReference type="EMBL" id="CP039350">
    <property type="protein sequence ID" value="QCD96052.1"/>
    <property type="molecule type" value="Genomic_DNA"/>
</dbReference>
<reference evidence="3 4" key="1">
    <citation type="submission" date="2019-04" db="EMBL/GenBank/DDBJ databases">
        <title>An improved genome assembly and genetic linkage map for asparagus bean, Vigna unguiculata ssp. sesquipedialis.</title>
        <authorList>
            <person name="Xia Q."/>
            <person name="Zhang R."/>
            <person name="Dong Y."/>
        </authorList>
    </citation>
    <scope>NUCLEOTIDE SEQUENCE [LARGE SCALE GENOMIC DNA]</scope>
    <source>
        <tissue evidence="3">Leaf</tissue>
    </source>
</reference>
<keyword evidence="4" id="KW-1185">Reference proteome</keyword>
<feature type="region of interest" description="Disordered" evidence="2">
    <location>
        <begin position="1"/>
        <end position="35"/>
    </location>
</feature>
<name>A0A4D6M472_VIGUN</name>
<dbReference type="Proteomes" id="UP000501690">
    <property type="component" value="Linkage Group LG6"/>
</dbReference>
<feature type="compositionally biased region" description="Low complexity" evidence="2">
    <location>
        <begin position="1"/>
        <end position="14"/>
    </location>
</feature>
<feature type="compositionally biased region" description="Basic and acidic residues" evidence="2">
    <location>
        <begin position="15"/>
        <end position="24"/>
    </location>
</feature>
<evidence type="ECO:0000256" key="2">
    <source>
        <dbReference type="SAM" id="MobiDB-lite"/>
    </source>
</evidence>
<dbReference type="AlphaFoldDB" id="A0A4D6M472"/>
<evidence type="ECO:0000256" key="1">
    <source>
        <dbReference type="SAM" id="Coils"/>
    </source>
</evidence>
<sequence length="316" mass="34916">MSSVSGSVSSFSMRRGSEHTREGVSSRSGSGASGQLADGLGYRSLGSTTFLFLREVSGGTLRPWRESAPSSVCILTSELICKLSRSHGSLGKKNLNLFQALRKEKAAKAKSARNTKVPNLQDPLVELHVHGGLKRKMEVPAKQETTIQRNIDINLSESLANSTNNMEPNAMVKVMLEFSSKAFILGRRVGSLYQRELKEGNRSYVEELKEELKDLETDYDELIEKHEGLESELEELKGQIIQEHINGLQKGLRQVAFFQKDIDVSNVKFDVNKDVVGRQLVNKTDSSLEEEAEKVADEVVVHTEEVAAVGGNLDNI</sequence>
<feature type="compositionally biased region" description="Low complexity" evidence="2">
    <location>
        <begin position="25"/>
        <end position="34"/>
    </location>
</feature>
<accession>A0A4D6M472</accession>
<evidence type="ECO:0000313" key="4">
    <source>
        <dbReference type="Proteomes" id="UP000501690"/>
    </source>
</evidence>
<organism evidence="3 4">
    <name type="scientific">Vigna unguiculata</name>
    <name type="common">Cowpea</name>
    <dbReference type="NCBI Taxonomy" id="3917"/>
    <lineage>
        <taxon>Eukaryota</taxon>
        <taxon>Viridiplantae</taxon>
        <taxon>Streptophyta</taxon>
        <taxon>Embryophyta</taxon>
        <taxon>Tracheophyta</taxon>
        <taxon>Spermatophyta</taxon>
        <taxon>Magnoliopsida</taxon>
        <taxon>eudicotyledons</taxon>
        <taxon>Gunneridae</taxon>
        <taxon>Pentapetalae</taxon>
        <taxon>rosids</taxon>
        <taxon>fabids</taxon>
        <taxon>Fabales</taxon>
        <taxon>Fabaceae</taxon>
        <taxon>Papilionoideae</taxon>
        <taxon>50 kb inversion clade</taxon>
        <taxon>NPAAA clade</taxon>
        <taxon>indigoferoid/millettioid clade</taxon>
        <taxon>Phaseoleae</taxon>
        <taxon>Vigna</taxon>
    </lineage>
</organism>
<keyword evidence="1" id="KW-0175">Coiled coil</keyword>
<evidence type="ECO:0000313" key="3">
    <source>
        <dbReference type="EMBL" id="QCD96052.1"/>
    </source>
</evidence>
<protein>
    <submittedName>
        <fullName evidence="3">Uncharacterized protein</fullName>
    </submittedName>
</protein>
<proteinExistence type="predicted"/>
<gene>
    <name evidence="3" type="ORF">DEO72_LG6g754</name>
</gene>